<organism evidence="1 2">
    <name type="scientific">Comamonas testosteroni</name>
    <name type="common">Pseudomonas testosteroni</name>
    <dbReference type="NCBI Taxonomy" id="285"/>
    <lineage>
        <taxon>Bacteria</taxon>
        <taxon>Pseudomonadati</taxon>
        <taxon>Pseudomonadota</taxon>
        <taxon>Betaproteobacteria</taxon>
        <taxon>Burkholderiales</taxon>
        <taxon>Comamonadaceae</taxon>
        <taxon>Comamonas</taxon>
    </lineage>
</organism>
<keyword evidence="2" id="KW-1185">Reference proteome</keyword>
<protein>
    <recommendedName>
        <fullName evidence="3">Transposase</fullName>
    </recommendedName>
</protein>
<name>A0A8B4S3D4_COMTE</name>
<evidence type="ECO:0000313" key="2">
    <source>
        <dbReference type="Proteomes" id="UP000255070"/>
    </source>
</evidence>
<dbReference type="EMBL" id="UFXL01000001">
    <property type="protein sequence ID" value="SUY76874.1"/>
    <property type="molecule type" value="Genomic_DNA"/>
</dbReference>
<evidence type="ECO:0008006" key="3">
    <source>
        <dbReference type="Google" id="ProtNLM"/>
    </source>
</evidence>
<sequence>MWSGYHRRNLVQSKMNCIKRLGERVMSRTFERQINELHIRAAILNRFTELGRPQTVTVA</sequence>
<comment type="caution">
    <text evidence="1">The sequence shown here is derived from an EMBL/GenBank/DDBJ whole genome shotgun (WGS) entry which is preliminary data.</text>
</comment>
<evidence type="ECO:0000313" key="1">
    <source>
        <dbReference type="EMBL" id="SUY76874.1"/>
    </source>
</evidence>
<dbReference type="AlphaFoldDB" id="A0A8B4S3D4"/>
<accession>A0A8B4S3D4</accession>
<reference evidence="1 2" key="1">
    <citation type="submission" date="2018-06" db="EMBL/GenBank/DDBJ databases">
        <authorList>
            <consortium name="Pathogen Informatics"/>
            <person name="Doyle S."/>
        </authorList>
    </citation>
    <scope>NUCLEOTIDE SEQUENCE [LARGE SCALE GENOMIC DNA]</scope>
    <source>
        <strain evidence="1 2">NCTC10698</strain>
    </source>
</reference>
<proteinExistence type="predicted"/>
<dbReference type="Proteomes" id="UP000255070">
    <property type="component" value="Unassembled WGS sequence"/>
</dbReference>
<gene>
    <name evidence="1" type="ORF">NCTC10698_01859</name>
</gene>